<dbReference type="AlphaFoldDB" id="A0A448WZ80"/>
<evidence type="ECO:0000313" key="1">
    <source>
        <dbReference type="EMBL" id="VEL23954.1"/>
    </source>
</evidence>
<keyword evidence="2" id="KW-1185">Reference proteome</keyword>
<dbReference type="Proteomes" id="UP000784294">
    <property type="component" value="Unassembled WGS sequence"/>
</dbReference>
<evidence type="ECO:0000313" key="2">
    <source>
        <dbReference type="Proteomes" id="UP000784294"/>
    </source>
</evidence>
<dbReference type="EMBL" id="CAAALY010064973">
    <property type="protein sequence ID" value="VEL23954.1"/>
    <property type="molecule type" value="Genomic_DNA"/>
</dbReference>
<comment type="caution">
    <text evidence="1">The sequence shown here is derived from an EMBL/GenBank/DDBJ whole genome shotgun (WGS) entry which is preliminary data.</text>
</comment>
<feature type="non-terminal residue" evidence="1">
    <location>
        <position position="1"/>
    </location>
</feature>
<reference evidence="1" key="1">
    <citation type="submission" date="2018-11" db="EMBL/GenBank/DDBJ databases">
        <authorList>
            <consortium name="Pathogen Informatics"/>
        </authorList>
    </citation>
    <scope>NUCLEOTIDE SEQUENCE</scope>
</reference>
<dbReference type="Gene3D" id="1.10.150.670">
    <property type="entry name" value="Crossover junction endonuclease EME1, DNA-binding domain"/>
    <property type="match status" value="1"/>
</dbReference>
<dbReference type="OrthoDB" id="6269891at2759"/>
<name>A0A448WZ80_9PLAT</name>
<organism evidence="1 2">
    <name type="scientific">Protopolystoma xenopodis</name>
    <dbReference type="NCBI Taxonomy" id="117903"/>
    <lineage>
        <taxon>Eukaryota</taxon>
        <taxon>Metazoa</taxon>
        <taxon>Spiralia</taxon>
        <taxon>Lophotrochozoa</taxon>
        <taxon>Platyhelminthes</taxon>
        <taxon>Monogenea</taxon>
        <taxon>Polyopisthocotylea</taxon>
        <taxon>Polystomatidea</taxon>
        <taxon>Polystomatidae</taxon>
        <taxon>Protopolystoma</taxon>
    </lineage>
</organism>
<gene>
    <name evidence="1" type="ORF">PXEA_LOCUS17394</name>
</gene>
<proteinExistence type="predicted"/>
<protein>
    <submittedName>
        <fullName evidence="1">Uncharacterized protein</fullName>
    </submittedName>
</protein>
<dbReference type="InterPro" id="IPR042530">
    <property type="entry name" value="EME1/EME2_C"/>
</dbReference>
<accession>A0A448WZ80</accession>
<sequence length="98" mass="10466">TGRLSDDHGFSFHPGTVSAGLAGCEASADLAAPSGDSNLSWRAWACRVWLAQLGQWRGVTGDLASCLSEEFATPRALYEACQHEVQKEGLSKGNLDRD</sequence>